<keyword evidence="4" id="KW-0677">Repeat</keyword>
<keyword evidence="9" id="KW-0969">Cilium</keyword>
<comment type="subcellular location">
    <subcellularLocation>
        <location evidence="1">Cytoplasm</location>
        <location evidence="1">Cytoskeleton</location>
        <location evidence="1">Cilium axoneme</location>
    </subcellularLocation>
</comment>
<dbReference type="GO" id="GO:0045505">
    <property type="term" value="F:dynein intermediate chain binding"/>
    <property type="evidence" value="ECO:0007669"/>
    <property type="project" value="InterPro"/>
</dbReference>
<dbReference type="AlphaFoldDB" id="A0A146KD80"/>
<proteinExistence type="predicted"/>
<feature type="non-terminal residue" evidence="14">
    <location>
        <position position="1"/>
    </location>
</feature>
<sequence>EKIQKKLEEYLETKRFAFPRFYFISNDELLQILSQTTDAHSVVPFLRKIFEAISNLTIVDQNKRKIITQMHSPEGEIIDFVEPVIPQGGLVEAWLNALEREMFSTMKIKMKN</sequence>
<feature type="non-terminal residue" evidence="14">
    <location>
        <position position="112"/>
    </location>
</feature>
<keyword evidence="6" id="KW-0067">ATP-binding</keyword>
<evidence type="ECO:0000256" key="6">
    <source>
        <dbReference type="ARBA" id="ARBA00022840"/>
    </source>
</evidence>
<evidence type="ECO:0000256" key="5">
    <source>
        <dbReference type="ARBA" id="ARBA00022741"/>
    </source>
</evidence>
<name>A0A146KD80_9EUKA</name>
<accession>A0A146KD80</accession>
<gene>
    <name evidence="14" type="ORF">TPC1_12449</name>
</gene>
<protein>
    <submittedName>
        <fullName evidence="14">Dynein heavy chain</fullName>
    </submittedName>
</protein>
<dbReference type="GO" id="GO:0005930">
    <property type="term" value="C:axoneme"/>
    <property type="evidence" value="ECO:0007669"/>
    <property type="project" value="UniProtKB-SubCell"/>
</dbReference>
<evidence type="ECO:0000256" key="10">
    <source>
        <dbReference type="ARBA" id="ARBA00023175"/>
    </source>
</evidence>
<reference evidence="14" key="1">
    <citation type="submission" date="2015-07" db="EMBL/GenBank/DDBJ databases">
        <title>Adaptation to a free-living lifestyle via gene acquisitions in the diplomonad Trepomonas sp. PC1.</title>
        <authorList>
            <person name="Xu F."/>
            <person name="Jerlstrom-Hultqvist J."/>
            <person name="Kolisko M."/>
            <person name="Simpson A.G.B."/>
            <person name="Roger A.J."/>
            <person name="Svard S.G."/>
            <person name="Andersson J.O."/>
        </authorList>
    </citation>
    <scope>NUCLEOTIDE SEQUENCE</scope>
    <source>
        <strain evidence="14">PC1</strain>
    </source>
</reference>
<evidence type="ECO:0000256" key="9">
    <source>
        <dbReference type="ARBA" id="ARBA00023069"/>
    </source>
</evidence>
<feature type="domain" description="Dynein heavy chain linker" evidence="13">
    <location>
        <begin position="1"/>
        <end position="111"/>
    </location>
</feature>
<evidence type="ECO:0000259" key="13">
    <source>
        <dbReference type="Pfam" id="PF08393"/>
    </source>
</evidence>
<keyword evidence="2" id="KW-0963">Cytoplasm</keyword>
<evidence type="ECO:0000256" key="11">
    <source>
        <dbReference type="ARBA" id="ARBA00023212"/>
    </source>
</evidence>
<dbReference type="InterPro" id="IPR042228">
    <property type="entry name" value="Dynein_linker_3"/>
</dbReference>
<dbReference type="Gene3D" id="3.20.180.20">
    <property type="entry name" value="Dynein heavy chain, N-terminal domain 2"/>
    <property type="match status" value="1"/>
</dbReference>
<evidence type="ECO:0000256" key="3">
    <source>
        <dbReference type="ARBA" id="ARBA00022701"/>
    </source>
</evidence>
<dbReference type="GO" id="GO:0005874">
    <property type="term" value="C:microtubule"/>
    <property type="evidence" value="ECO:0007669"/>
    <property type="project" value="UniProtKB-KW"/>
</dbReference>
<keyword evidence="3" id="KW-0493">Microtubule</keyword>
<dbReference type="GO" id="GO:0051959">
    <property type="term" value="F:dynein light intermediate chain binding"/>
    <property type="evidence" value="ECO:0007669"/>
    <property type="project" value="InterPro"/>
</dbReference>
<keyword evidence="11" id="KW-0206">Cytoskeleton</keyword>
<evidence type="ECO:0000256" key="7">
    <source>
        <dbReference type="ARBA" id="ARBA00023017"/>
    </source>
</evidence>
<dbReference type="FunFam" id="3.20.180.20:FF:000001">
    <property type="entry name" value="Dynein axonemal heavy chain 5"/>
    <property type="match status" value="1"/>
</dbReference>
<evidence type="ECO:0000256" key="4">
    <source>
        <dbReference type="ARBA" id="ARBA00022737"/>
    </source>
</evidence>
<organism evidence="14">
    <name type="scientific">Trepomonas sp. PC1</name>
    <dbReference type="NCBI Taxonomy" id="1076344"/>
    <lineage>
        <taxon>Eukaryota</taxon>
        <taxon>Metamonada</taxon>
        <taxon>Diplomonadida</taxon>
        <taxon>Hexamitidae</taxon>
        <taxon>Hexamitinae</taxon>
        <taxon>Trepomonas</taxon>
    </lineage>
</organism>
<evidence type="ECO:0000256" key="8">
    <source>
        <dbReference type="ARBA" id="ARBA00023054"/>
    </source>
</evidence>
<keyword evidence="10" id="KW-0505">Motor protein</keyword>
<evidence type="ECO:0000256" key="1">
    <source>
        <dbReference type="ARBA" id="ARBA00004430"/>
    </source>
</evidence>
<dbReference type="Pfam" id="PF08393">
    <property type="entry name" value="DHC_N2"/>
    <property type="match status" value="1"/>
</dbReference>
<evidence type="ECO:0000256" key="12">
    <source>
        <dbReference type="ARBA" id="ARBA00023273"/>
    </source>
</evidence>
<keyword evidence="8" id="KW-0175">Coiled coil</keyword>
<keyword evidence="5" id="KW-0547">Nucleotide-binding</keyword>
<keyword evidence="7" id="KW-0243">Dynein</keyword>
<evidence type="ECO:0000313" key="14">
    <source>
        <dbReference type="EMBL" id="JAP94780.1"/>
    </source>
</evidence>
<keyword evidence="12" id="KW-0966">Cell projection</keyword>
<evidence type="ECO:0000256" key="2">
    <source>
        <dbReference type="ARBA" id="ARBA00022490"/>
    </source>
</evidence>
<dbReference type="GO" id="GO:0030286">
    <property type="term" value="C:dynein complex"/>
    <property type="evidence" value="ECO:0007669"/>
    <property type="project" value="UniProtKB-KW"/>
</dbReference>
<dbReference type="InterPro" id="IPR013602">
    <property type="entry name" value="Dynein_heavy_linker"/>
</dbReference>
<dbReference type="GO" id="GO:0007018">
    <property type="term" value="P:microtubule-based movement"/>
    <property type="evidence" value="ECO:0007669"/>
    <property type="project" value="InterPro"/>
</dbReference>
<dbReference type="EMBL" id="GDID01001826">
    <property type="protein sequence ID" value="JAP94780.1"/>
    <property type="molecule type" value="Transcribed_RNA"/>
</dbReference>
<dbReference type="InterPro" id="IPR026983">
    <property type="entry name" value="DHC"/>
</dbReference>
<dbReference type="GO" id="GO:0005524">
    <property type="term" value="F:ATP binding"/>
    <property type="evidence" value="ECO:0007669"/>
    <property type="project" value="UniProtKB-KW"/>
</dbReference>
<dbReference type="PANTHER" id="PTHR45703">
    <property type="entry name" value="DYNEIN HEAVY CHAIN"/>
    <property type="match status" value="1"/>
</dbReference>